<dbReference type="EMBL" id="CP033433">
    <property type="protein sequence ID" value="AYQ71254.1"/>
    <property type="molecule type" value="Genomic_DNA"/>
</dbReference>
<dbReference type="Proteomes" id="UP000269097">
    <property type="component" value="Chromosome"/>
</dbReference>
<keyword evidence="3" id="KW-0804">Transcription</keyword>
<dbReference type="PROSITE" id="PS00041">
    <property type="entry name" value="HTH_ARAC_FAMILY_1"/>
    <property type="match status" value="1"/>
</dbReference>
<dbReference type="KEGG" id="coh:EAV92_00710"/>
<evidence type="ECO:0000256" key="2">
    <source>
        <dbReference type="ARBA" id="ARBA00023125"/>
    </source>
</evidence>
<dbReference type="CDD" id="cd06986">
    <property type="entry name" value="cupin_MmsR-like_N"/>
    <property type="match status" value="1"/>
</dbReference>
<dbReference type="AlphaFoldDB" id="A0A3G3JST6"/>
<name>A0A3G3JST6_9BACL</name>
<dbReference type="Pfam" id="PF02311">
    <property type="entry name" value="AraC_binding"/>
    <property type="match status" value="1"/>
</dbReference>
<dbReference type="Pfam" id="PF12833">
    <property type="entry name" value="HTH_18"/>
    <property type="match status" value="1"/>
</dbReference>
<dbReference type="Gene3D" id="2.60.120.280">
    <property type="entry name" value="Regulatory protein AraC"/>
    <property type="match status" value="1"/>
</dbReference>
<keyword evidence="1" id="KW-0805">Transcription regulation</keyword>
<dbReference type="PANTHER" id="PTHR43280:SF30">
    <property type="entry name" value="MMSAB OPERON REGULATORY PROTEIN"/>
    <property type="match status" value="1"/>
</dbReference>
<evidence type="ECO:0000259" key="4">
    <source>
        <dbReference type="PROSITE" id="PS01124"/>
    </source>
</evidence>
<reference evidence="5 6" key="1">
    <citation type="submission" date="2018-10" db="EMBL/GenBank/DDBJ databases">
        <title>Genome Sequence of Cohnella sp.</title>
        <authorList>
            <person name="Srinivasan S."/>
            <person name="Kim M.K."/>
        </authorList>
    </citation>
    <scope>NUCLEOTIDE SEQUENCE [LARGE SCALE GENOMIC DNA]</scope>
    <source>
        <strain evidence="5 6">18JY8-7</strain>
    </source>
</reference>
<keyword evidence="6" id="KW-1185">Reference proteome</keyword>
<dbReference type="InterPro" id="IPR037923">
    <property type="entry name" value="HTH-like"/>
</dbReference>
<feature type="domain" description="HTH araC/xylS-type" evidence="4">
    <location>
        <begin position="182"/>
        <end position="281"/>
    </location>
</feature>
<dbReference type="InterPro" id="IPR020449">
    <property type="entry name" value="Tscrpt_reg_AraC-type_HTH"/>
</dbReference>
<dbReference type="PANTHER" id="PTHR43280">
    <property type="entry name" value="ARAC-FAMILY TRANSCRIPTIONAL REGULATOR"/>
    <property type="match status" value="1"/>
</dbReference>
<proteinExistence type="predicted"/>
<dbReference type="PROSITE" id="PS01124">
    <property type="entry name" value="HTH_ARAC_FAMILY_2"/>
    <property type="match status" value="1"/>
</dbReference>
<dbReference type="GO" id="GO:0043565">
    <property type="term" value="F:sequence-specific DNA binding"/>
    <property type="evidence" value="ECO:0007669"/>
    <property type="project" value="InterPro"/>
</dbReference>
<dbReference type="RefSeq" id="WP_123039318.1">
    <property type="nucleotide sequence ID" value="NZ_CP033433.1"/>
</dbReference>
<dbReference type="InterPro" id="IPR018062">
    <property type="entry name" value="HTH_AraC-typ_CS"/>
</dbReference>
<dbReference type="InterPro" id="IPR018060">
    <property type="entry name" value="HTH_AraC"/>
</dbReference>
<dbReference type="GO" id="GO:0003700">
    <property type="term" value="F:DNA-binding transcription factor activity"/>
    <property type="evidence" value="ECO:0007669"/>
    <property type="project" value="InterPro"/>
</dbReference>
<gene>
    <name evidence="5" type="ORF">EAV92_00710</name>
</gene>
<organism evidence="5 6">
    <name type="scientific">Cohnella candidum</name>
    <dbReference type="NCBI Taxonomy" id="2674991"/>
    <lineage>
        <taxon>Bacteria</taxon>
        <taxon>Bacillati</taxon>
        <taxon>Bacillota</taxon>
        <taxon>Bacilli</taxon>
        <taxon>Bacillales</taxon>
        <taxon>Paenibacillaceae</taxon>
        <taxon>Cohnella</taxon>
    </lineage>
</organism>
<dbReference type="PRINTS" id="PR00032">
    <property type="entry name" value="HTHARAC"/>
</dbReference>
<dbReference type="SUPFAM" id="SSF51215">
    <property type="entry name" value="Regulatory protein AraC"/>
    <property type="match status" value="1"/>
</dbReference>
<dbReference type="Gene3D" id="1.10.10.60">
    <property type="entry name" value="Homeodomain-like"/>
    <property type="match status" value="2"/>
</dbReference>
<evidence type="ECO:0000256" key="1">
    <source>
        <dbReference type="ARBA" id="ARBA00023015"/>
    </source>
</evidence>
<dbReference type="InterPro" id="IPR009057">
    <property type="entry name" value="Homeodomain-like_sf"/>
</dbReference>
<protein>
    <submittedName>
        <fullName evidence="5">AraC family transcriptional regulator</fullName>
    </submittedName>
</protein>
<dbReference type="SMART" id="SM00342">
    <property type="entry name" value="HTH_ARAC"/>
    <property type="match status" value="1"/>
</dbReference>
<sequence length="295" mass="32411">MPKTPTYRVVSNPVSVEPGELTVLFAGESQTKPGHRVGPKVVDYYLLHHVTSGKGRFRLEDFEAELGAGDTFLIPPNQLASYASDEEEPWRYRWVAFAGTHASALVQTTGLAAGNPVARTGASRVPGERCRSIYDAFLARSRAASLEAAGHLLLLLSALQERADESVPAPLRPSSHSEELVGQIIGYLTAQYAEPVTIEGMAETLGYNRAYLSRLFKAKTGLSPATFLTRHRIDQGRRLLRERPELTIEQVASSAGFPDPLYFSKQFKRRYGQSPTEYRAAVNRFEPSSPSASAD</sequence>
<evidence type="ECO:0000313" key="6">
    <source>
        <dbReference type="Proteomes" id="UP000269097"/>
    </source>
</evidence>
<evidence type="ECO:0000313" key="5">
    <source>
        <dbReference type="EMBL" id="AYQ71254.1"/>
    </source>
</evidence>
<keyword evidence="2" id="KW-0238">DNA-binding</keyword>
<accession>A0A3G3JST6</accession>
<dbReference type="SUPFAM" id="SSF46689">
    <property type="entry name" value="Homeodomain-like"/>
    <property type="match status" value="2"/>
</dbReference>
<dbReference type="InterPro" id="IPR003313">
    <property type="entry name" value="AraC-bd"/>
</dbReference>
<evidence type="ECO:0000256" key="3">
    <source>
        <dbReference type="ARBA" id="ARBA00023163"/>
    </source>
</evidence>